<proteinExistence type="predicted"/>
<name>A0ABX0GZA2_9ACTN</name>
<evidence type="ECO:0000256" key="2">
    <source>
        <dbReference type="ARBA" id="ARBA00023125"/>
    </source>
</evidence>
<evidence type="ECO:0000313" key="6">
    <source>
        <dbReference type="Proteomes" id="UP000800981"/>
    </source>
</evidence>
<evidence type="ECO:0000256" key="1">
    <source>
        <dbReference type="ARBA" id="ARBA00023015"/>
    </source>
</evidence>
<dbReference type="PANTHER" id="PTHR33204:SF17">
    <property type="entry name" value="TRANSCRIPTIONAL REGULATORY PROTEIN"/>
    <property type="match status" value="1"/>
</dbReference>
<protein>
    <submittedName>
        <fullName evidence="5">Helix-turn-helix transcriptional regulator</fullName>
    </submittedName>
</protein>
<reference evidence="5 6" key="1">
    <citation type="submission" date="2020-03" db="EMBL/GenBank/DDBJ databases">
        <title>Two novel Motilibacter sp.</title>
        <authorList>
            <person name="Liu S."/>
        </authorList>
    </citation>
    <scope>NUCLEOTIDE SEQUENCE [LARGE SCALE GENOMIC DNA]</scope>
    <source>
        <strain evidence="5 6">E257</strain>
    </source>
</reference>
<organism evidence="5 6">
    <name type="scientific">Motilibacter deserti</name>
    <dbReference type="NCBI Taxonomy" id="2714956"/>
    <lineage>
        <taxon>Bacteria</taxon>
        <taxon>Bacillati</taxon>
        <taxon>Actinomycetota</taxon>
        <taxon>Actinomycetes</taxon>
        <taxon>Motilibacterales</taxon>
        <taxon>Motilibacteraceae</taxon>
        <taxon>Motilibacter</taxon>
    </lineage>
</organism>
<keyword evidence="2" id="KW-0238">DNA-binding</keyword>
<dbReference type="InterPro" id="IPR036388">
    <property type="entry name" value="WH-like_DNA-bd_sf"/>
</dbReference>
<keyword evidence="3" id="KW-0804">Transcription</keyword>
<gene>
    <name evidence="5" type="ORF">G9H71_21185</name>
</gene>
<dbReference type="Proteomes" id="UP000800981">
    <property type="component" value="Unassembled WGS sequence"/>
</dbReference>
<evidence type="ECO:0000313" key="5">
    <source>
        <dbReference type="EMBL" id="NHC16303.1"/>
    </source>
</evidence>
<sequence>MADRECPLSRTLDAVGEWWTLLLLHDCFDGFTRFDQFEANLGISSGMLTKRLKTLVDNGILERRQYSERPPRFEYVLTDTGRSLRPVIVALAAWGNAQLPRRERSMILVDARTGREVEPVVVDRRTGKPLDDPDAYVFAAGPAASEAFRTRYDALAAKRKAAR</sequence>
<dbReference type="EMBL" id="JAANNP010000128">
    <property type="protein sequence ID" value="NHC16303.1"/>
    <property type="molecule type" value="Genomic_DNA"/>
</dbReference>
<accession>A0ABX0GZA2</accession>
<keyword evidence="6" id="KW-1185">Reference proteome</keyword>
<evidence type="ECO:0000256" key="3">
    <source>
        <dbReference type="ARBA" id="ARBA00023163"/>
    </source>
</evidence>
<dbReference type="InterPro" id="IPR036390">
    <property type="entry name" value="WH_DNA-bd_sf"/>
</dbReference>
<dbReference type="PANTHER" id="PTHR33204">
    <property type="entry name" value="TRANSCRIPTIONAL REGULATOR, MARR FAMILY"/>
    <property type="match status" value="1"/>
</dbReference>
<dbReference type="SUPFAM" id="SSF46785">
    <property type="entry name" value="Winged helix' DNA-binding domain"/>
    <property type="match status" value="1"/>
</dbReference>
<dbReference type="InterPro" id="IPR002577">
    <property type="entry name" value="HTH_HxlR"/>
</dbReference>
<comment type="caution">
    <text evidence="5">The sequence shown here is derived from an EMBL/GenBank/DDBJ whole genome shotgun (WGS) entry which is preliminary data.</text>
</comment>
<dbReference type="Gene3D" id="1.10.10.10">
    <property type="entry name" value="Winged helix-like DNA-binding domain superfamily/Winged helix DNA-binding domain"/>
    <property type="match status" value="1"/>
</dbReference>
<keyword evidence="1" id="KW-0805">Transcription regulation</keyword>
<feature type="domain" description="HTH hxlR-type" evidence="4">
    <location>
        <begin position="6"/>
        <end position="103"/>
    </location>
</feature>
<evidence type="ECO:0000259" key="4">
    <source>
        <dbReference type="PROSITE" id="PS51118"/>
    </source>
</evidence>
<dbReference type="PROSITE" id="PS51118">
    <property type="entry name" value="HTH_HXLR"/>
    <property type="match status" value="1"/>
</dbReference>
<dbReference type="Pfam" id="PF01638">
    <property type="entry name" value="HxlR"/>
    <property type="match status" value="1"/>
</dbReference>